<evidence type="ECO:0008006" key="4">
    <source>
        <dbReference type="Google" id="ProtNLM"/>
    </source>
</evidence>
<gene>
    <name evidence="2" type="ORF">BPA30113_07114</name>
</gene>
<sequence>MVWLAGWLMAAPGARAAEYAIPAGGAWRQDTDLPDRSHVVRAAAAVVLTLAVGTVWFVSRQRRGRTTGPGWARFTSRMTRAGGGSDGVVVRQSFRLGGAATLHVVTWGEREWLIGCSAAGLTVVAEQPVPSDAGAVPSGEAQR</sequence>
<keyword evidence="1" id="KW-1133">Transmembrane helix</keyword>
<protein>
    <recommendedName>
        <fullName evidence="4">Flagellar biosynthesis protein FliO</fullName>
    </recommendedName>
</protein>
<organism evidence="2 3">
    <name type="scientific">Burkholderia paludis</name>
    <dbReference type="NCBI Taxonomy" id="1506587"/>
    <lineage>
        <taxon>Bacteria</taxon>
        <taxon>Pseudomonadati</taxon>
        <taxon>Pseudomonadota</taxon>
        <taxon>Betaproteobacteria</taxon>
        <taxon>Burkholderiales</taxon>
        <taxon>Burkholderiaceae</taxon>
        <taxon>Burkholderia</taxon>
        <taxon>Burkholderia cepacia complex</taxon>
    </lineage>
</organism>
<keyword evidence="3" id="KW-1185">Reference proteome</keyword>
<evidence type="ECO:0000313" key="2">
    <source>
        <dbReference type="EMBL" id="VWC43593.1"/>
    </source>
</evidence>
<evidence type="ECO:0000313" key="3">
    <source>
        <dbReference type="Proteomes" id="UP000494330"/>
    </source>
</evidence>
<keyword evidence="1" id="KW-0472">Membrane</keyword>
<dbReference type="RefSeq" id="WP_034200044.1">
    <property type="nucleotide sequence ID" value="NZ_CABVQD010000046.1"/>
</dbReference>
<accession>A0A6J5E477</accession>
<keyword evidence="1" id="KW-0812">Transmembrane</keyword>
<evidence type="ECO:0000256" key="1">
    <source>
        <dbReference type="SAM" id="Phobius"/>
    </source>
</evidence>
<name>A0A6J5E477_9BURK</name>
<proteinExistence type="predicted"/>
<dbReference type="AlphaFoldDB" id="A0A6J5E477"/>
<dbReference type="Proteomes" id="UP000494330">
    <property type="component" value="Unassembled WGS sequence"/>
</dbReference>
<feature type="transmembrane region" description="Helical" evidence="1">
    <location>
        <begin position="40"/>
        <end position="58"/>
    </location>
</feature>
<reference evidence="2 3" key="1">
    <citation type="submission" date="2019-09" db="EMBL/GenBank/DDBJ databases">
        <authorList>
            <person name="Depoorter E."/>
        </authorList>
    </citation>
    <scope>NUCLEOTIDE SEQUENCE [LARGE SCALE GENOMIC DNA]</scope>
    <source>
        <strain evidence="2">LMG 30113</strain>
    </source>
</reference>
<dbReference type="EMBL" id="CABVQD010000046">
    <property type="protein sequence ID" value="VWC43593.1"/>
    <property type="molecule type" value="Genomic_DNA"/>
</dbReference>